<dbReference type="Gene3D" id="2.60.120.260">
    <property type="entry name" value="Galactose-binding domain-like"/>
    <property type="match status" value="1"/>
</dbReference>
<feature type="chain" id="PRO_5044995571" description="Cyclic di-GMP-binding protein" evidence="1">
    <location>
        <begin position="37"/>
        <end position="740"/>
    </location>
</feature>
<feature type="compositionally biased region" description="Low complexity" evidence="3">
    <location>
        <begin position="46"/>
        <end position="58"/>
    </location>
</feature>
<feature type="coiled-coil region" evidence="2">
    <location>
        <begin position="291"/>
        <end position="318"/>
    </location>
</feature>
<feature type="region of interest" description="Disordered" evidence="3">
    <location>
        <begin position="41"/>
        <end position="63"/>
    </location>
</feature>
<feature type="signal peptide" evidence="1">
    <location>
        <begin position="1"/>
        <end position="36"/>
    </location>
</feature>
<dbReference type="EMBL" id="JARHUD010000004">
    <property type="protein sequence ID" value="MDF2095878.1"/>
    <property type="molecule type" value="Genomic_DNA"/>
</dbReference>
<comment type="similarity">
    <text evidence="1">Belongs to the AcsB/BcsB family.</text>
</comment>
<evidence type="ECO:0000313" key="4">
    <source>
        <dbReference type="EMBL" id="MDF2095878.1"/>
    </source>
</evidence>
<proteinExistence type="inferred from homology"/>
<keyword evidence="1" id="KW-0997">Cell inner membrane</keyword>
<gene>
    <name evidence="4" type="ORF">P2G67_07810</name>
</gene>
<comment type="subcellular location">
    <subcellularLocation>
        <location evidence="1">Cell inner membrane</location>
    </subcellularLocation>
</comment>
<evidence type="ECO:0000313" key="5">
    <source>
        <dbReference type="Proteomes" id="UP001215503"/>
    </source>
</evidence>
<comment type="caution">
    <text evidence="4">The sequence shown here is derived from an EMBL/GenBank/DDBJ whole genome shotgun (WGS) entry which is preliminary data.</text>
</comment>
<sequence length="740" mass="79208">MSVAAPAKLRAQLGACRPSLFGSLLLALLLVSPLAAQEEAADPTEVEAAGTEEPGAEASDTQPSARIIRRIPLARLGHLQGLALEGVADARELRFPLPHGVTIEEGWLGLGLEHVTPFSETASLRLSIDGMPRATRGLAGEGESDWPFPLDPASLSGDSLSVGLEFRASRSENRCLDERTLTDFVRIGPGSGLHLAIDAHSVQSLASAWSLLPQRVTVSLGREPLSPGAFAALLEITRRLQASGREVRYLPLPEIPADAPVGQLASGLAGARSLLFEGFAPDESFGIGHIVVAARSELAALESAVAQAQERFERFSGAAEGEMPLPSTRLQPQPGDAPDLRLVRFLDYPVIAAGSSDPEPAIGLLTGPWSSLADSSSLRADLQQSLSADAPKRDGATFAELGFDDGLRSAAGRSEWLLDFALRDLPQGRLPTAVELQLILPGSPDGSRSGPLDVYFNDSLLASIPPGRSGERRRETLALPTYLIGTENRLRVVLRRVQSAEDCTLPPADTPAQLLASSRILTEQEAPRPRDFYELISHMGQDPLFLLPESLLADPAAALPLLARVSETLLPARVRPRLRFFGESAPASVDGPFLLLGQAQGLRPQAPLDLSDGQLTLRDGTGRNLLQTDAPLQTAVVQLARLGEHSGLWVLPDGQGRYPAPPSLSLGRNSLAWIDDGGVALALQTEPEAAARLRYPWAETWLELLDRHRHAILAGGAILLTLLILALITRQRRRRRRSQG</sequence>
<keyword evidence="1" id="KW-0732">Signal</keyword>
<reference evidence="4 5" key="1">
    <citation type="submission" date="2023-03" db="EMBL/GenBank/DDBJ databases">
        <title>Fodinicurvata sp. CAU 1616 isolated from sea sendiment.</title>
        <authorList>
            <person name="Kim W."/>
        </authorList>
    </citation>
    <scope>NUCLEOTIDE SEQUENCE [LARGE SCALE GENOMIC DNA]</scope>
    <source>
        <strain evidence="4 5">CAU 1616</strain>
    </source>
</reference>
<organism evidence="4 5">
    <name type="scientific">Aquibaculum arenosum</name>
    <dbReference type="NCBI Taxonomy" id="3032591"/>
    <lineage>
        <taxon>Bacteria</taxon>
        <taxon>Pseudomonadati</taxon>
        <taxon>Pseudomonadota</taxon>
        <taxon>Alphaproteobacteria</taxon>
        <taxon>Rhodospirillales</taxon>
        <taxon>Rhodovibrionaceae</taxon>
        <taxon>Aquibaculum</taxon>
    </lineage>
</organism>
<protein>
    <recommendedName>
        <fullName evidence="1">Cyclic di-GMP-binding protein</fullName>
    </recommendedName>
    <alternativeName>
        <fullName evidence="1">Cellulose synthase regulatory subunit</fullName>
    </alternativeName>
</protein>
<keyword evidence="1" id="KW-1003">Cell membrane</keyword>
<keyword evidence="5" id="KW-1185">Reference proteome</keyword>
<comment type="function">
    <text evidence="1">Binds the cellulose synthase activator, bis-(3'-5') cyclic diguanylic acid (c-di-GMP).</text>
</comment>
<keyword evidence="1" id="KW-0472">Membrane</keyword>
<dbReference type="RefSeq" id="WP_275821747.1">
    <property type="nucleotide sequence ID" value="NZ_JARHUD010000004.1"/>
</dbReference>
<dbReference type="InterPro" id="IPR018513">
    <property type="entry name" value="Cell_synthase_bac"/>
</dbReference>
<evidence type="ECO:0000256" key="2">
    <source>
        <dbReference type="SAM" id="Coils"/>
    </source>
</evidence>
<comment type="subunit">
    <text evidence="1">Tightly associated with the cellulose synthase catalytic subunit.</text>
</comment>
<keyword evidence="1" id="KW-1133">Transmembrane helix</keyword>
<keyword evidence="2" id="KW-0175">Coiled coil</keyword>
<evidence type="ECO:0000256" key="1">
    <source>
        <dbReference type="RuleBase" id="RU365021"/>
    </source>
</evidence>
<keyword evidence="1" id="KW-0812">Transmembrane</keyword>
<dbReference type="Proteomes" id="UP001215503">
    <property type="component" value="Unassembled WGS sequence"/>
</dbReference>
<keyword evidence="1" id="KW-0973">c-di-GMP</keyword>
<dbReference type="Pfam" id="PF03170">
    <property type="entry name" value="BcsB"/>
    <property type="match status" value="1"/>
</dbReference>
<keyword evidence="1" id="KW-0135">Cellulose biosynthesis</keyword>
<evidence type="ECO:0000256" key="3">
    <source>
        <dbReference type="SAM" id="MobiDB-lite"/>
    </source>
</evidence>
<comment type="pathway">
    <text evidence="1">Glycan metabolism; bacterial cellulose biosynthesis.</text>
</comment>
<accession>A0ABT5YLQ0</accession>
<name>A0ABT5YLQ0_9PROT</name>
<feature type="transmembrane region" description="Helical" evidence="1">
    <location>
        <begin position="711"/>
        <end position="729"/>
    </location>
</feature>